<sequence length="184" mass="19847">MRHAKIVFAFLSAIVLSACSTVAPPYTPSMDNIQTLKNSAASQAKVGVFAAQKNADAPLSMRGSSLASPYAKSYSVYVAEALKQELSMANKLAPDADIEISGTLLQNEFDASGFSTGTAMLEARFIVKKAGEVRYDQIKTASHEWPSSFAGAIALPRAMQEYTVVVQKLLAQLYQDKAFNNSLR</sequence>
<evidence type="ECO:0000313" key="3">
    <source>
        <dbReference type="Proteomes" id="UP000305681"/>
    </source>
</evidence>
<protein>
    <recommendedName>
        <fullName evidence="4">Lipoprotein</fullName>
    </recommendedName>
</protein>
<gene>
    <name evidence="2" type="ORF">FHI69_15790</name>
</gene>
<feature type="signal peptide" evidence="1">
    <location>
        <begin position="1"/>
        <end position="23"/>
    </location>
</feature>
<evidence type="ECO:0000313" key="2">
    <source>
        <dbReference type="EMBL" id="TNC76415.1"/>
    </source>
</evidence>
<name>A0A5C4NR88_9BURK</name>
<dbReference type="Proteomes" id="UP000305681">
    <property type="component" value="Unassembled WGS sequence"/>
</dbReference>
<evidence type="ECO:0000256" key="1">
    <source>
        <dbReference type="SAM" id="SignalP"/>
    </source>
</evidence>
<dbReference type="PROSITE" id="PS51257">
    <property type="entry name" value="PROKAR_LIPOPROTEIN"/>
    <property type="match status" value="1"/>
</dbReference>
<proteinExistence type="predicted"/>
<feature type="chain" id="PRO_5022711087" description="Lipoprotein" evidence="1">
    <location>
        <begin position="24"/>
        <end position="184"/>
    </location>
</feature>
<dbReference type="EMBL" id="VDGE01000005">
    <property type="protein sequence ID" value="TNC76415.1"/>
    <property type="molecule type" value="Genomic_DNA"/>
</dbReference>
<dbReference type="AlphaFoldDB" id="A0A5C4NR88"/>
<keyword evidence="1" id="KW-0732">Signal</keyword>
<comment type="caution">
    <text evidence="2">The sequence shown here is derived from an EMBL/GenBank/DDBJ whole genome shotgun (WGS) entry which is preliminary data.</text>
</comment>
<organism evidence="2 3">
    <name type="scientific">Janthinobacterium lividum</name>
    <dbReference type="NCBI Taxonomy" id="29581"/>
    <lineage>
        <taxon>Bacteria</taxon>
        <taxon>Pseudomonadati</taxon>
        <taxon>Pseudomonadota</taxon>
        <taxon>Betaproteobacteria</taxon>
        <taxon>Burkholderiales</taxon>
        <taxon>Oxalobacteraceae</taxon>
        <taxon>Janthinobacterium</taxon>
    </lineage>
</organism>
<reference evidence="2 3" key="1">
    <citation type="submission" date="2019-06" db="EMBL/GenBank/DDBJ databases">
        <title>Genome sequence of Janthinobacterium lividum UCD_MED1.</title>
        <authorList>
            <person name="De Leon M.E."/>
            <person name="Jospin G."/>
        </authorList>
    </citation>
    <scope>NUCLEOTIDE SEQUENCE [LARGE SCALE GENOMIC DNA]</scope>
    <source>
        <strain evidence="2 3">UCD_MED1</strain>
    </source>
</reference>
<evidence type="ECO:0008006" key="4">
    <source>
        <dbReference type="Google" id="ProtNLM"/>
    </source>
</evidence>
<accession>A0A5C4NR88</accession>